<keyword evidence="5" id="KW-1185">Reference proteome</keyword>
<evidence type="ECO:0000256" key="1">
    <source>
        <dbReference type="ARBA" id="ARBA00023002"/>
    </source>
</evidence>
<dbReference type="PANTHER" id="PTHR30137:SF8">
    <property type="entry name" value="BLR5498 PROTEIN"/>
    <property type="match status" value="1"/>
</dbReference>
<evidence type="ECO:0000259" key="3">
    <source>
        <dbReference type="Pfam" id="PF00296"/>
    </source>
</evidence>
<gene>
    <name evidence="4" type="ORF">MQN93_11925</name>
</gene>
<organism evidence="4 5">
    <name type="scientific">Streptomyces spinosisporus</name>
    <dbReference type="NCBI Taxonomy" id="2927582"/>
    <lineage>
        <taxon>Bacteria</taxon>
        <taxon>Bacillati</taxon>
        <taxon>Actinomycetota</taxon>
        <taxon>Actinomycetes</taxon>
        <taxon>Kitasatosporales</taxon>
        <taxon>Streptomycetaceae</taxon>
        <taxon>Streptomyces</taxon>
    </lineage>
</organism>
<evidence type="ECO:0000256" key="2">
    <source>
        <dbReference type="ARBA" id="ARBA00023033"/>
    </source>
</evidence>
<dbReference type="InterPro" id="IPR050766">
    <property type="entry name" value="Bact_Lucif_Oxidored"/>
</dbReference>
<dbReference type="Proteomes" id="UP001165270">
    <property type="component" value="Unassembled WGS sequence"/>
</dbReference>
<dbReference type="Gene3D" id="3.20.20.30">
    <property type="entry name" value="Luciferase-like domain"/>
    <property type="match status" value="1"/>
</dbReference>
<dbReference type="InterPro" id="IPR036661">
    <property type="entry name" value="Luciferase-like_sf"/>
</dbReference>
<accession>A0ABS9XEG1</accession>
<dbReference type="Pfam" id="PF00296">
    <property type="entry name" value="Bac_luciferase"/>
    <property type="match status" value="1"/>
</dbReference>
<dbReference type="RefSeq" id="WP_242709457.1">
    <property type="nucleotide sequence ID" value="NZ_JALDAX010000004.1"/>
</dbReference>
<dbReference type="EMBL" id="JALDAX010000004">
    <property type="protein sequence ID" value="MCI3240434.1"/>
    <property type="molecule type" value="Genomic_DNA"/>
</dbReference>
<dbReference type="PANTHER" id="PTHR30137">
    <property type="entry name" value="LUCIFERASE-LIKE MONOOXYGENASE"/>
    <property type="match status" value="1"/>
</dbReference>
<protein>
    <submittedName>
        <fullName evidence="4">LLM class flavin-dependent oxidoreductase</fullName>
    </submittedName>
</protein>
<keyword evidence="2" id="KW-0503">Monooxygenase</keyword>
<sequence length="351" mass="39905">MKFGILFRPQDPPNAASIVQRWQEILAAARVAEECGFDGLFIPEHHMMPDGYLPSPWAALGALAAITERVDIGTTIHLLPFEHPVHVAEHGAMADILSGGRLRLGVGMGNFPAEFELFGLDAKQQVSRFEEGIEIVQRAWAGEELDFHGKHFDIKGRITPAPVSPELWIGAMSEPGVRRAARFGCPWPTDPLHNIEVMRYWTEHYRAAGEEYGTSDRLAVNLLRDGWVGDSLEDVERVWWPHIRADHWFYFKQVPRWVAEREPFLEGVTEEEDFQFDRHRRDRLIVGSPDDCIASIRAFQQAIDPAYLIMSFRMASGPSHEEELRCIRRFGREVIPAFRTNRTEEGATAAP</sequence>
<reference evidence="4" key="1">
    <citation type="submission" date="2022-03" db="EMBL/GenBank/DDBJ databases">
        <title>Streptomyces 7R015 and 7R016 isolated from Barleria lupulina in Thailand.</title>
        <authorList>
            <person name="Kanchanasin P."/>
            <person name="Phongsopitanun W."/>
            <person name="Tanasupawat S."/>
        </authorList>
    </citation>
    <scope>NUCLEOTIDE SEQUENCE</scope>
    <source>
        <strain evidence="4">7R016</strain>
    </source>
</reference>
<dbReference type="InterPro" id="IPR011251">
    <property type="entry name" value="Luciferase-like_dom"/>
</dbReference>
<keyword evidence="1" id="KW-0560">Oxidoreductase</keyword>
<evidence type="ECO:0000313" key="4">
    <source>
        <dbReference type="EMBL" id="MCI3240434.1"/>
    </source>
</evidence>
<proteinExistence type="predicted"/>
<feature type="domain" description="Luciferase-like" evidence="3">
    <location>
        <begin position="1"/>
        <end position="302"/>
    </location>
</feature>
<dbReference type="SUPFAM" id="SSF51679">
    <property type="entry name" value="Bacterial luciferase-like"/>
    <property type="match status" value="1"/>
</dbReference>
<evidence type="ECO:0000313" key="5">
    <source>
        <dbReference type="Proteomes" id="UP001165270"/>
    </source>
</evidence>
<name>A0ABS9XEG1_9ACTN</name>
<comment type="caution">
    <text evidence="4">The sequence shown here is derived from an EMBL/GenBank/DDBJ whole genome shotgun (WGS) entry which is preliminary data.</text>
</comment>